<dbReference type="RefSeq" id="WP_187246727.1">
    <property type="nucleotide sequence ID" value="NZ_BAAAOK010000006.1"/>
</dbReference>
<evidence type="ECO:0000313" key="1">
    <source>
        <dbReference type="EMBL" id="MBC6469679.1"/>
    </source>
</evidence>
<name>A0ABR7LYQ1_9ACTN</name>
<protein>
    <submittedName>
        <fullName evidence="1">SMI1/KNR4 family protein</fullName>
    </submittedName>
</protein>
<gene>
    <name evidence="1" type="ORF">HKK74_29930</name>
</gene>
<dbReference type="InterPro" id="IPR037883">
    <property type="entry name" value="Knr4/Smi1-like_sf"/>
</dbReference>
<keyword evidence="2" id="KW-1185">Reference proteome</keyword>
<dbReference type="EMBL" id="JABVEC010000030">
    <property type="protein sequence ID" value="MBC6469679.1"/>
    <property type="molecule type" value="Genomic_DNA"/>
</dbReference>
<evidence type="ECO:0000313" key="2">
    <source>
        <dbReference type="Proteomes" id="UP000805614"/>
    </source>
</evidence>
<dbReference type="Pfam" id="PF14568">
    <property type="entry name" value="SUKH_6"/>
    <property type="match status" value="1"/>
</dbReference>
<dbReference type="Proteomes" id="UP000805614">
    <property type="component" value="Unassembled WGS sequence"/>
</dbReference>
<proteinExistence type="predicted"/>
<dbReference type="SUPFAM" id="SSF160631">
    <property type="entry name" value="SMI1/KNR4-like"/>
    <property type="match status" value="1"/>
</dbReference>
<sequence length="203" mass="22910">MDALETLRRLMPPTCESGTSVDWARLSESWGKEFPDDYRQFIEMYGAGTIENFLVVVKPGPKGESPEQETGVMFNETATAEYLWTDARRSPELADVAPELIAWGGDESADLLCWDASDDDPGRWPVLVYNRGKALWSRYDCGMVEFLVRILRADFDERPLSDLSLWGKESATFLTSSEEERRLKAGLDPWTGEPDSYAGMYGD</sequence>
<accession>A0ABR7LYQ1</accession>
<organism evidence="1 2">
    <name type="scientific">Actinomadura alba</name>
    <dbReference type="NCBI Taxonomy" id="406431"/>
    <lineage>
        <taxon>Bacteria</taxon>
        <taxon>Bacillati</taxon>
        <taxon>Actinomycetota</taxon>
        <taxon>Actinomycetes</taxon>
        <taxon>Streptosporangiales</taxon>
        <taxon>Thermomonosporaceae</taxon>
        <taxon>Actinomadura</taxon>
    </lineage>
</organism>
<dbReference type="Gene3D" id="3.40.1580.10">
    <property type="entry name" value="SMI1/KNR4-like"/>
    <property type="match status" value="1"/>
</dbReference>
<reference evidence="1 2" key="1">
    <citation type="submission" date="2020-06" db="EMBL/GenBank/DDBJ databases">
        <title>Actinomadura xiongansis sp. nov., isolated from soil of Baiyangdian.</title>
        <authorList>
            <person name="Zhang X."/>
        </authorList>
    </citation>
    <scope>NUCLEOTIDE SEQUENCE [LARGE SCALE GENOMIC DNA]</scope>
    <source>
        <strain evidence="1 2">HBUM206468</strain>
    </source>
</reference>
<comment type="caution">
    <text evidence="1">The sequence shown here is derived from an EMBL/GenBank/DDBJ whole genome shotgun (WGS) entry which is preliminary data.</text>
</comment>